<keyword evidence="2 9" id="KW-1003">Cell membrane</keyword>
<sequence length="313" mass="35528">MESRAKKKPKKKRTLLKTIIIIFILLILGGLGFAYYMYHSLANTLDGTHQALHRKVSEKRDEGVKFSEKDPISILLLGVDEREGDRGRSDSMILMTVNPETKSMKMVSIPRDTRTEIIGHGTTDKINHAYAYGGVNMAVDTVENFLDVPVDYYVQVNMESFKDIVDAVGGVTVNNSLDFTYDGVHFKKGQISLDGEEALKFSRMRYEDPRGDFGRQERQRQIIQAVIKKGASFNTLANYGDILDTIGKNIKTNLTFDNMKDIQSNYKEARHSLEQLQVNGEGQKVDGVYYYVVSEAEREKLSTELKEHLNIKQ</sequence>
<comment type="similarity">
    <text evidence="1 9">Belongs to the LytR/CpsA/Psr (LCP) family.</text>
</comment>
<dbReference type="GeneID" id="93709683"/>
<feature type="topological domain" description="Cytoplasmic" evidence="9">
    <location>
        <begin position="1"/>
        <end position="14"/>
    </location>
</feature>
<evidence type="ECO:0000256" key="7">
    <source>
        <dbReference type="ARBA" id="ARBA00023136"/>
    </source>
</evidence>
<feature type="domain" description="Cell envelope-related transcriptional attenuator" evidence="11">
    <location>
        <begin position="88"/>
        <end position="230"/>
    </location>
</feature>
<dbReference type="NCBIfam" id="TIGR00350">
    <property type="entry name" value="lytR_cpsA_psr"/>
    <property type="match status" value="1"/>
</dbReference>
<dbReference type="NCBIfam" id="NF006897">
    <property type="entry name" value="PRK09379.1"/>
    <property type="match status" value="1"/>
</dbReference>
<keyword evidence="13" id="KW-1185">Reference proteome</keyword>
<evidence type="ECO:0000256" key="2">
    <source>
        <dbReference type="ARBA" id="ARBA00022475"/>
    </source>
</evidence>
<protein>
    <recommendedName>
        <fullName evidence="9">Polyisoprenyl-teichoic acid--peptidoglycan teichoic acid transferase TagU</fullName>
        <ecNumber evidence="9">2.7.8.-</ecNumber>
    </recommendedName>
</protein>
<evidence type="ECO:0000256" key="10">
    <source>
        <dbReference type="SAM" id="Phobius"/>
    </source>
</evidence>
<keyword evidence="5 9" id="KW-0735">Signal-anchor</keyword>
<dbReference type="PANTHER" id="PTHR33392:SF6">
    <property type="entry name" value="POLYISOPRENYL-TEICHOIC ACID--PEPTIDOGLYCAN TEICHOIC ACID TRANSFERASE TAGU"/>
    <property type="match status" value="1"/>
</dbReference>
<organism evidence="12 13">
    <name type="scientific">Priestia endophytica DSM 13796</name>
    <dbReference type="NCBI Taxonomy" id="1121089"/>
    <lineage>
        <taxon>Bacteria</taxon>
        <taxon>Bacillati</taxon>
        <taxon>Bacillota</taxon>
        <taxon>Bacilli</taxon>
        <taxon>Bacillales</taxon>
        <taxon>Bacillaceae</taxon>
        <taxon>Priestia</taxon>
    </lineage>
</organism>
<comment type="function">
    <text evidence="9">May catalyze the final step in cell wall teichoic acid biosynthesis, the transfer of the anionic cell wall polymers (APs) from their lipid-linked precursor to the cell wall peptidoglycan (PG).</text>
</comment>
<dbReference type="Pfam" id="PF03816">
    <property type="entry name" value="LytR_cpsA_psr"/>
    <property type="match status" value="1"/>
</dbReference>
<keyword evidence="3 9" id="KW-0808">Transferase</keyword>
<comment type="pathway">
    <text evidence="9">Cell wall biogenesis.</text>
</comment>
<keyword evidence="8 9" id="KW-0961">Cell wall biogenesis/degradation</keyword>
<evidence type="ECO:0000256" key="4">
    <source>
        <dbReference type="ARBA" id="ARBA00022692"/>
    </source>
</evidence>
<dbReference type="Gene3D" id="3.40.630.190">
    <property type="entry name" value="LCP protein"/>
    <property type="match status" value="1"/>
</dbReference>
<comment type="subcellular location">
    <subcellularLocation>
        <location evidence="9">Cell membrane</location>
        <topology evidence="9">Single-pass type II membrane protein</topology>
    </subcellularLocation>
</comment>
<name>A0A1I5XM66_9BACI</name>
<evidence type="ECO:0000259" key="11">
    <source>
        <dbReference type="Pfam" id="PF03816"/>
    </source>
</evidence>
<proteinExistence type="inferred from homology"/>
<dbReference type="EMBL" id="FOXX01000002">
    <property type="protein sequence ID" value="SFQ32807.1"/>
    <property type="molecule type" value="Genomic_DNA"/>
</dbReference>
<dbReference type="InterPro" id="IPR023734">
    <property type="entry name" value="TagU"/>
</dbReference>
<dbReference type="HAMAP" id="MF_01140">
    <property type="entry name" value="TagU_transferase"/>
    <property type="match status" value="1"/>
</dbReference>
<evidence type="ECO:0000256" key="6">
    <source>
        <dbReference type="ARBA" id="ARBA00022989"/>
    </source>
</evidence>
<feature type="topological domain" description="Extracellular" evidence="9">
    <location>
        <begin position="36"/>
        <end position="313"/>
    </location>
</feature>
<accession>A0A1I5XM66</accession>
<keyword evidence="4 9" id="KW-0812">Transmembrane</keyword>
<evidence type="ECO:0000313" key="13">
    <source>
        <dbReference type="Proteomes" id="UP000182762"/>
    </source>
</evidence>
<evidence type="ECO:0000256" key="3">
    <source>
        <dbReference type="ARBA" id="ARBA00022679"/>
    </source>
</evidence>
<dbReference type="EC" id="2.7.8.-" evidence="9"/>
<dbReference type="PANTHER" id="PTHR33392">
    <property type="entry name" value="POLYISOPRENYL-TEICHOIC ACID--PEPTIDOGLYCAN TEICHOIC ACID TRANSFERASE TAGU"/>
    <property type="match status" value="1"/>
</dbReference>
<dbReference type="Proteomes" id="UP000182762">
    <property type="component" value="Unassembled WGS sequence"/>
</dbReference>
<reference evidence="12 13" key="1">
    <citation type="submission" date="2016-10" db="EMBL/GenBank/DDBJ databases">
        <authorList>
            <person name="Varghese N."/>
            <person name="Submissions S."/>
        </authorList>
    </citation>
    <scope>NUCLEOTIDE SEQUENCE [LARGE SCALE GENOMIC DNA]</scope>
    <source>
        <strain evidence="12 13">DSM 13796</strain>
    </source>
</reference>
<dbReference type="RefSeq" id="WP_061803421.1">
    <property type="nucleotide sequence ID" value="NZ_FOXX01000002.1"/>
</dbReference>
<dbReference type="InterPro" id="IPR050922">
    <property type="entry name" value="LytR/CpsA/Psr_CW_biosynth"/>
</dbReference>
<comment type="caution">
    <text evidence="12">The sequence shown here is derived from an EMBL/GenBank/DDBJ whole genome shotgun (WGS) entry which is preliminary data.</text>
</comment>
<gene>
    <name evidence="9" type="primary">tagU</name>
    <name evidence="12" type="ORF">SAMN02745910_00936</name>
</gene>
<evidence type="ECO:0000256" key="1">
    <source>
        <dbReference type="ARBA" id="ARBA00006068"/>
    </source>
</evidence>
<evidence type="ECO:0000256" key="5">
    <source>
        <dbReference type="ARBA" id="ARBA00022968"/>
    </source>
</evidence>
<evidence type="ECO:0000313" key="12">
    <source>
        <dbReference type="EMBL" id="SFQ32807.1"/>
    </source>
</evidence>
<evidence type="ECO:0000256" key="8">
    <source>
        <dbReference type="ARBA" id="ARBA00023316"/>
    </source>
</evidence>
<dbReference type="InterPro" id="IPR004474">
    <property type="entry name" value="LytR_CpsA_psr"/>
</dbReference>
<evidence type="ECO:0000256" key="9">
    <source>
        <dbReference type="HAMAP-Rule" id="MF_01140"/>
    </source>
</evidence>
<keyword evidence="7 9" id="KW-0472">Membrane</keyword>
<keyword evidence="6 9" id="KW-1133">Transmembrane helix</keyword>
<feature type="transmembrane region" description="Helical" evidence="10">
    <location>
        <begin position="20"/>
        <end position="38"/>
    </location>
</feature>